<dbReference type="SUPFAM" id="SSF53335">
    <property type="entry name" value="S-adenosyl-L-methionine-dependent methyltransferases"/>
    <property type="match status" value="1"/>
</dbReference>
<dbReference type="InterPro" id="IPR041698">
    <property type="entry name" value="Methyltransf_25"/>
</dbReference>
<dbReference type="EMBL" id="JBHLXJ010000016">
    <property type="protein sequence ID" value="MFC0351161.1"/>
    <property type="molecule type" value="Genomic_DNA"/>
</dbReference>
<gene>
    <name evidence="2" type="ORF">ACFFJH_15185</name>
</gene>
<keyword evidence="2" id="KW-0489">Methyltransferase</keyword>
<evidence type="ECO:0000313" key="3">
    <source>
        <dbReference type="Proteomes" id="UP001589844"/>
    </source>
</evidence>
<dbReference type="InterPro" id="IPR029063">
    <property type="entry name" value="SAM-dependent_MTases_sf"/>
</dbReference>
<name>A0ABV6IJG5_9BURK</name>
<dbReference type="CDD" id="cd02440">
    <property type="entry name" value="AdoMet_MTases"/>
    <property type="match status" value="1"/>
</dbReference>
<dbReference type="EC" id="2.1.-.-" evidence="2"/>
<comment type="caution">
    <text evidence="2">The sequence shown here is derived from an EMBL/GenBank/DDBJ whole genome shotgun (WGS) entry which is preliminary data.</text>
</comment>
<dbReference type="GO" id="GO:0008168">
    <property type="term" value="F:methyltransferase activity"/>
    <property type="evidence" value="ECO:0007669"/>
    <property type="project" value="UniProtKB-KW"/>
</dbReference>
<dbReference type="GO" id="GO:0032259">
    <property type="term" value="P:methylation"/>
    <property type="evidence" value="ECO:0007669"/>
    <property type="project" value="UniProtKB-KW"/>
</dbReference>
<organism evidence="2 3">
    <name type="scientific">Undibacterium danionis</name>
    <dbReference type="NCBI Taxonomy" id="1812100"/>
    <lineage>
        <taxon>Bacteria</taxon>
        <taxon>Pseudomonadati</taxon>
        <taxon>Pseudomonadota</taxon>
        <taxon>Betaproteobacteria</taxon>
        <taxon>Burkholderiales</taxon>
        <taxon>Oxalobacteraceae</taxon>
        <taxon>Undibacterium</taxon>
    </lineage>
</organism>
<evidence type="ECO:0000259" key="1">
    <source>
        <dbReference type="Pfam" id="PF13649"/>
    </source>
</evidence>
<protein>
    <submittedName>
        <fullName evidence="2">Class I SAM-dependent methyltransferase</fullName>
        <ecNumber evidence="2">2.1.-.-</ecNumber>
    </submittedName>
</protein>
<reference evidence="2 3" key="1">
    <citation type="submission" date="2024-09" db="EMBL/GenBank/DDBJ databases">
        <authorList>
            <person name="Sun Q."/>
            <person name="Mori K."/>
        </authorList>
    </citation>
    <scope>NUCLEOTIDE SEQUENCE [LARGE SCALE GENOMIC DNA]</scope>
    <source>
        <strain evidence="2 3">CCM 8677</strain>
    </source>
</reference>
<feature type="domain" description="Methyltransferase" evidence="1">
    <location>
        <begin position="292"/>
        <end position="382"/>
    </location>
</feature>
<accession>A0ABV6IJG5</accession>
<dbReference type="Gene3D" id="3.40.50.150">
    <property type="entry name" value="Vaccinia Virus protein VP39"/>
    <property type="match status" value="1"/>
</dbReference>
<keyword evidence="3" id="KW-1185">Reference proteome</keyword>
<dbReference type="RefSeq" id="WP_390213769.1">
    <property type="nucleotide sequence ID" value="NZ_JBHLXJ010000016.1"/>
</dbReference>
<proteinExistence type="predicted"/>
<keyword evidence="2" id="KW-0808">Transferase</keyword>
<sequence>MEINKINNLKANDDCLLGFYISGRYLRGITVNLQNPTLPMTAEILVNGHLMASVCCIGILYGHLLSNYLNGETALKIGHHREIPGGFEFFLSDYLPLSSPLNISVRAKMGHRECGYVEETIDLASDTFQRLKPLIDLRPLIRFNALSQNDNTIIVSAICNASELEHISMHGENCEITELTCCPSIPHYVFPEKISGISLTAKLNIIDPKLEAKVNLTKNGLSFGQFSDSFFIPANLGKSFDKAIVPMEEQIDRVMASKSKLDYLFSGYASFKTIQNLLAKYTHLTITHDLSILDWGVGCGRVARHFIDANCQVTGVDIDPQNVAWCRHNLLGQYDHISPQPPTNLPTNSIDLAFGISIFTHLTEDDQFKWLEELQRVIKPGGYALMTIQSEYALLRGQEPTRRILSLNEYGIDDAVIGTRLDDVVGKKSDYYRETFHQHQYIIQNWSRWFEVLAFERGEHFSHQDYVILRAR</sequence>
<evidence type="ECO:0000313" key="2">
    <source>
        <dbReference type="EMBL" id="MFC0351161.1"/>
    </source>
</evidence>
<dbReference type="Proteomes" id="UP001589844">
    <property type="component" value="Unassembled WGS sequence"/>
</dbReference>
<dbReference type="Pfam" id="PF13649">
    <property type="entry name" value="Methyltransf_25"/>
    <property type="match status" value="1"/>
</dbReference>